<dbReference type="EMBL" id="JABWDY010024931">
    <property type="protein sequence ID" value="KAF5189850.1"/>
    <property type="molecule type" value="Genomic_DNA"/>
</dbReference>
<name>A0A7J6W039_THATH</name>
<dbReference type="PANTHER" id="PTHR47723:SF19">
    <property type="entry name" value="POLYNUCLEOTIDYL TRANSFERASE, RIBONUCLEASE H-LIKE SUPERFAMILY PROTEIN"/>
    <property type="match status" value="1"/>
</dbReference>
<dbReference type="InterPro" id="IPR002156">
    <property type="entry name" value="RNaseH_domain"/>
</dbReference>
<accession>A0A7J6W039</accession>
<dbReference type="OrthoDB" id="1612237at2759"/>
<evidence type="ECO:0000259" key="1">
    <source>
        <dbReference type="Pfam" id="PF13456"/>
    </source>
</evidence>
<dbReference type="InterPro" id="IPR053151">
    <property type="entry name" value="RNase_H-like"/>
</dbReference>
<dbReference type="GO" id="GO:0003676">
    <property type="term" value="F:nucleic acid binding"/>
    <property type="evidence" value="ECO:0007669"/>
    <property type="project" value="InterPro"/>
</dbReference>
<dbReference type="InterPro" id="IPR036397">
    <property type="entry name" value="RNaseH_sf"/>
</dbReference>
<evidence type="ECO:0000313" key="3">
    <source>
        <dbReference type="Proteomes" id="UP000554482"/>
    </source>
</evidence>
<reference evidence="2 3" key="1">
    <citation type="submission" date="2020-06" db="EMBL/GenBank/DDBJ databases">
        <title>Transcriptomic and genomic resources for Thalictrum thalictroides and T. hernandezii: Facilitating candidate gene discovery in an emerging model plant lineage.</title>
        <authorList>
            <person name="Arias T."/>
            <person name="Riano-Pachon D.M."/>
            <person name="Di Stilio V.S."/>
        </authorList>
    </citation>
    <scope>NUCLEOTIDE SEQUENCE [LARGE SCALE GENOMIC DNA]</scope>
    <source>
        <strain evidence="3">cv. WT478/WT964</strain>
        <tissue evidence="2">Leaves</tissue>
    </source>
</reference>
<dbReference type="GO" id="GO:0004523">
    <property type="term" value="F:RNA-DNA hybrid ribonuclease activity"/>
    <property type="evidence" value="ECO:0007669"/>
    <property type="project" value="InterPro"/>
</dbReference>
<evidence type="ECO:0000313" key="2">
    <source>
        <dbReference type="EMBL" id="KAF5189850.1"/>
    </source>
</evidence>
<keyword evidence="3" id="KW-1185">Reference proteome</keyword>
<dbReference type="InterPro" id="IPR044730">
    <property type="entry name" value="RNase_H-like_dom_plant"/>
</dbReference>
<gene>
    <name evidence="2" type="ORF">FRX31_020557</name>
</gene>
<organism evidence="2 3">
    <name type="scientific">Thalictrum thalictroides</name>
    <name type="common">Rue-anemone</name>
    <name type="synonym">Anemone thalictroides</name>
    <dbReference type="NCBI Taxonomy" id="46969"/>
    <lineage>
        <taxon>Eukaryota</taxon>
        <taxon>Viridiplantae</taxon>
        <taxon>Streptophyta</taxon>
        <taxon>Embryophyta</taxon>
        <taxon>Tracheophyta</taxon>
        <taxon>Spermatophyta</taxon>
        <taxon>Magnoliopsida</taxon>
        <taxon>Ranunculales</taxon>
        <taxon>Ranunculaceae</taxon>
        <taxon>Thalictroideae</taxon>
        <taxon>Thalictrum</taxon>
    </lineage>
</organism>
<dbReference type="Proteomes" id="UP000554482">
    <property type="component" value="Unassembled WGS sequence"/>
</dbReference>
<dbReference type="CDD" id="cd06222">
    <property type="entry name" value="RNase_H_like"/>
    <property type="match status" value="1"/>
</dbReference>
<sequence length="96" mass="10659">MRNCYGKFILAGSVTRNASTAEEAESKGILEGVRRAVQQRLKRLEVETDCKSAADFLNELTSNLSWGASNILKEAKNLALYFDYVSFKCCNRSGNS</sequence>
<dbReference type="AlphaFoldDB" id="A0A7J6W039"/>
<feature type="domain" description="RNase H type-1" evidence="1">
    <location>
        <begin position="1"/>
        <end position="96"/>
    </location>
</feature>
<proteinExistence type="predicted"/>
<comment type="caution">
    <text evidence="2">The sequence shown here is derived from an EMBL/GenBank/DDBJ whole genome shotgun (WGS) entry which is preliminary data.</text>
</comment>
<dbReference type="PANTHER" id="PTHR47723">
    <property type="entry name" value="OS05G0353850 PROTEIN"/>
    <property type="match status" value="1"/>
</dbReference>
<dbReference type="Gene3D" id="3.30.420.10">
    <property type="entry name" value="Ribonuclease H-like superfamily/Ribonuclease H"/>
    <property type="match status" value="1"/>
</dbReference>
<protein>
    <recommendedName>
        <fullName evidence="1">RNase H type-1 domain-containing protein</fullName>
    </recommendedName>
</protein>
<dbReference type="Pfam" id="PF13456">
    <property type="entry name" value="RVT_3"/>
    <property type="match status" value="1"/>
</dbReference>